<evidence type="ECO:0000256" key="1">
    <source>
        <dbReference type="ARBA" id="ARBA00022448"/>
    </source>
</evidence>
<dbReference type="GO" id="GO:0022857">
    <property type="term" value="F:transmembrane transporter activity"/>
    <property type="evidence" value="ECO:0007669"/>
    <property type="project" value="UniProtKB-ARBA"/>
</dbReference>
<dbReference type="SMART" id="SM00382">
    <property type="entry name" value="AAA"/>
    <property type="match status" value="1"/>
</dbReference>
<dbReference type="EMBL" id="LCAK01000006">
    <property type="protein sequence ID" value="KKR88479.1"/>
    <property type="molecule type" value="Genomic_DNA"/>
</dbReference>
<evidence type="ECO:0000313" key="5">
    <source>
        <dbReference type="EMBL" id="KKR88479.1"/>
    </source>
</evidence>
<dbReference type="PANTHER" id="PTHR24220:SF86">
    <property type="entry name" value="ABC TRANSPORTER ABCH.1"/>
    <property type="match status" value="1"/>
</dbReference>
<dbReference type="Gene3D" id="3.40.50.300">
    <property type="entry name" value="P-loop containing nucleotide triphosphate hydrolases"/>
    <property type="match status" value="1"/>
</dbReference>
<proteinExistence type="predicted"/>
<dbReference type="GO" id="GO:0005524">
    <property type="term" value="F:ATP binding"/>
    <property type="evidence" value="ECO:0007669"/>
    <property type="project" value="UniProtKB-KW"/>
</dbReference>
<organism evidence="5 6">
    <name type="scientific">Candidatus Wolfebacteria bacterium GW2011_GWB1_41_12</name>
    <dbReference type="NCBI Taxonomy" id="1619006"/>
    <lineage>
        <taxon>Bacteria</taxon>
        <taxon>Candidatus Wolfeibacteriota</taxon>
    </lineage>
</organism>
<dbReference type="InterPro" id="IPR027417">
    <property type="entry name" value="P-loop_NTPase"/>
</dbReference>
<accession>A0A0G0UI17</accession>
<dbReference type="InterPro" id="IPR017911">
    <property type="entry name" value="MacB-like_ATP-bd"/>
</dbReference>
<dbReference type="InterPro" id="IPR015854">
    <property type="entry name" value="ABC_transpr_LolD-like"/>
</dbReference>
<keyword evidence="2" id="KW-0547">Nucleotide-binding</keyword>
<evidence type="ECO:0000256" key="3">
    <source>
        <dbReference type="ARBA" id="ARBA00022840"/>
    </source>
</evidence>
<dbReference type="Proteomes" id="UP000033918">
    <property type="component" value="Unassembled WGS sequence"/>
</dbReference>
<evidence type="ECO:0000313" key="6">
    <source>
        <dbReference type="Proteomes" id="UP000033918"/>
    </source>
</evidence>
<keyword evidence="1" id="KW-0813">Transport</keyword>
<dbReference type="PROSITE" id="PS50893">
    <property type="entry name" value="ABC_TRANSPORTER_2"/>
    <property type="match status" value="1"/>
</dbReference>
<dbReference type="InterPro" id="IPR003593">
    <property type="entry name" value="AAA+_ATPase"/>
</dbReference>
<dbReference type="PROSITE" id="PS00211">
    <property type="entry name" value="ABC_TRANSPORTER_1"/>
    <property type="match status" value="1"/>
</dbReference>
<comment type="caution">
    <text evidence="5">The sequence shown here is derived from an EMBL/GenBank/DDBJ whole genome shotgun (WGS) entry which is preliminary data.</text>
</comment>
<protein>
    <submittedName>
        <fullName evidence="5">ABC transporter related protein</fullName>
    </submittedName>
</protein>
<evidence type="ECO:0000256" key="2">
    <source>
        <dbReference type="ARBA" id="ARBA00022741"/>
    </source>
</evidence>
<dbReference type="CDD" id="cd03255">
    <property type="entry name" value="ABC_MJ0796_LolCDE_FtsE"/>
    <property type="match status" value="1"/>
</dbReference>
<dbReference type="GO" id="GO:0098796">
    <property type="term" value="C:membrane protein complex"/>
    <property type="evidence" value="ECO:0007669"/>
    <property type="project" value="UniProtKB-ARBA"/>
</dbReference>
<dbReference type="GO" id="GO:0005886">
    <property type="term" value="C:plasma membrane"/>
    <property type="evidence" value="ECO:0007669"/>
    <property type="project" value="TreeGrafter"/>
</dbReference>
<name>A0A0G0UI17_9BACT</name>
<dbReference type="SUPFAM" id="SSF52540">
    <property type="entry name" value="P-loop containing nucleoside triphosphate hydrolases"/>
    <property type="match status" value="1"/>
</dbReference>
<gene>
    <name evidence="5" type="ORF">UU38_C0006G0006</name>
</gene>
<dbReference type="InterPro" id="IPR003439">
    <property type="entry name" value="ABC_transporter-like_ATP-bd"/>
</dbReference>
<dbReference type="PANTHER" id="PTHR24220">
    <property type="entry name" value="IMPORT ATP-BINDING PROTEIN"/>
    <property type="match status" value="1"/>
</dbReference>
<evidence type="ECO:0000259" key="4">
    <source>
        <dbReference type="PROSITE" id="PS50893"/>
    </source>
</evidence>
<feature type="domain" description="ABC transporter" evidence="4">
    <location>
        <begin position="7"/>
        <end position="245"/>
    </location>
</feature>
<dbReference type="InterPro" id="IPR017871">
    <property type="entry name" value="ABC_transporter-like_CS"/>
</dbReference>
<dbReference type="GO" id="GO:0016887">
    <property type="term" value="F:ATP hydrolysis activity"/>
    <property type="evidence" value="ECO:0007669"/>
    <property type="project" value="InterPro"/>
</dbReference>
<dbReference type="FunFam" id="3.40.50.300:FF:000032">
    <property type="entry name" value="Export ABC transporter ATP-binding protein"/>
    <property type="match status" value="1"/>
</dbReference>
<keyword evidence="3" id="KW-0067">ATP-binding</keyword>
<dbReference type="AlphaFoldDB" id="A0A0G0UI17"/>
<sequence>MNPIIELKNVNLWYDKEKPSEVHALKNVNLEIEKGEYVAFFGPSGCGKTTLLYIISGIDQAQGGEILINGRDISNFSRRELAIYRQIGIGIVFQQFNLIPSLTVMNNVALPMAFLGVSQEKREKESLRLLERLDIKELKDRYPFELSGGQQQRVGIARALANNPPIIVADEPLGNLDSANAEKVLEFLKELNEKDGRTIIMVTHEAWSLRDAKKIFYMKDGEITKTEESKPGRVAEAISKHIFKELSQQTSPSEAMAQALSGLLLRGYSIDEIKRFEFFLSQRFSDKIDPETFRRVLDRPYKDGGVGLWKQKAAKIAAYTDEIAEKRRTIEEIYAELEKNPETPLVAEIEKIRDWLFEAYHGKLSEIQRIRLDEIIGERLKNIIDAEQFQKILNFPKNQFGIGLSFRSSLKIGERMEAILVGNHNNNGSLHV</sequence>
<reference evidence="5 6" key="1">
    <citation type="journal article" date="2015" name="Nature">
        <title>rRNA introns, odd ribosomes, and small enigmatic genomes across a large radiation of phyla.</title>
        <authorList>
            <person name="Brown C.T."/>
            <person name="Hug L.A."/>
            <person name="Thomas B.C."/>
            <person name="Sharon I."/>
            <person name="Castelle C.J."/>
            <person name="Singh A."/>
            <person name="Wilkins M.J."/>
            <person name="Williams K.H."/>
            <person name="Banfield J.F."/>
        </authorList>
    </citation>
    <scope>NUCLEOTIDE SEQUENCE [LARGE SCALE GENOMIC DNA]</scope>
</reference>
<dbReference type="Pfam" id="PF00005">
    <property type="entry name" value="ABC_tran"/>
    <property type="match status" value="1"/>
</dbReference>